<evidence type="ECO:0000313" key="10">
    <source>
        <dbReference type="Proteomes" id="UP001225356"/>
    </source>
</evidence>
<name>A0ABT9QDR1_9ACTN</name>
<evidence type="ECO:0000256" key="4">
    <source>
        <dbReference type="ARBA" id="ARBA00022692"/>
    </source>
</evidence>
<evidence type="ECO:0000313" key="9">
    <source>
        <dbReference type="EMBL" id="MDP9844886.1"/>
    </source>
</evidence>
<feature type="transmembrane region" description="Helical" evidence="7">
    <location>
        <begin position="376"/>
        <end position="396"/>
    </location>
</feature>
<keyword evidence="3" id="KW-1003">Cell membrane</keyword>
<dbReference type="RefSeq" id="WP_307560091.1">
    <property type="nucleotide sequence ID" value="NZ_JAUSQU010000001.1"/>
</dbReference>
<evidence type="ECO:0000259" key="8">
    <source>
        <dbReference type="PROSITE" id="PS50928"/>
    </source>
</evidence>
<gene>
    <name evidence="9" type="ORF">J2853_004097</name>
</gene>
<feature type="transmembrane region" description="Helical" evidence="7">
    <location>
        <begin position="135"/>
        <end position="153"/>
    </location>
</feature>
<feature type="transmembrane region" description="Helical" evidence="7">
    <location>
        <begin position="76"/>
        <end position="95"/>
    </location>
</feature>
<feature type="transmembrane region" description="Helical" evidence="7">
    <location>
        <begin position="501"/>
        <end position="521"/>
    </location>
</feature>
<feature type="transmembrane region" description="Helical" evidence="7">
    <location>
        <begin position="282"/>
        <end position="303"/>
    </location>
</feature>
<feature type="domain" description="ABC transmembrane type-1" evidence="8">
    <location>
        <begin position="69"/>
        <end position="252"/>
    </location>
</feature>
<feature type="domain" description="ABC transmembrane type-1" evidence="8">
    <location>
        <begin position="337"/>
        <end position="521"/>
    </location>
</feature>
<feature type="transmembrane region" description="Helical" evidence="7">
    <location>
        <begin position="402"/>
        <end position="422"/>
    </location>
</feature>
<feature type="transmembrane region" description="Helical" evidence="7">
    <location>
        <begin position="186"/>
        <end position="208"/>
    </location>
</feature>
<keyword evidence="4 7" id="KW-0812">Transmembrane</keyword>
<comment type="caution">
    <text evidence="9">The sequence shown here is derived from an EMBL/GenBank/DDBJ whole genome shotgun (WGS) entry which is preliminary data.</text>
</comment>
<dbReference type="SUPFAM" id="SSF161098">
    <property type="entry name" value="MetI-like"/>
    <property type="match status" value="2"/>
</dbReference>
<dbReference type="PANTHER" id="PTHR30151:SF20">
    <property type="entry name" value="ABC TRANSPORTER PERMEASE PROTEIN HI_0355-RELATED"/>
    <property type="match status" value="1"/>
</dbReference>
<accession>A0ABT9QDR1</accession>
<dbReference type="PANTHER" id="PTHR30151">
    <property type="entry name" value="ALKANE SULFONATE ABC TRANSPORTER-RELATED, MEMBRANE SUBUNIT"/>
    <property type="match status" value="1"/>
</dbReference>
<dbReference type="EMBL" id="JAUSQU010000001">
    <property type="protein sequence ID" value="MDP9844886.1"/>
    <property type="molecule type" value="Genomic_DNA"/>
</dbReference>
<dbReference type="PROSITE" id="PS50928">
    <property type="entry name" value="ABC_TM1"/>
    <property type="match status" value="2"/>
</dbReference>
<evidence type="ECO:0000256" key="1">
    <source>
        <dbReference type="ARBA" id="ARBA00004651"/>
    </source>
</evidence>
<dbReference type="Proteomes" id="UP001225356">
    <property type="component" value="Unassembled WGS sequence"/>
</dbReference>
<keyword evidence="10" id="KW-1185">Reference proteome</keyword>
<evidence type="ECO:0000256" key="3">
    <source>
        <dbReference type="ARBA" id="ARBA00022475"/>
    </source>
</evidence>
<keyword evidence="6 7" id="KW-0472">Membrane</keyword>
<feature type="transmembrane region" description="Helical" evidence="7">
    <location>
        <begin position="453"/>
        <end position="481"/>
    </location>
</feature>
<feature type="transmembrane region" description="Helical" evidence="7">
    <location>
        <begin position="21"/>
        <end position="43"/>
    </location>
</feature>
<feature type="transmembrane region" description="Helical" evidence="7">
    <location>
        <begin position="228"/>
        <end position="252"/>
    </location>
</feature>
<dbReference type="InterPro" id="IPR035906">
    <property type="entry name" value="MetI-like_sf"/>
</dbReference>
<comment type="subcellular location">
    <subcellularLocation>
        <location evidence="1 7">Cell membrane</location>
        <topology evidence="1 7">Multi-pass membrane protein</topology>
    </subcellularLocation>
</comment>
<proteinExistence type="inferred from homology"/>
<feature type="transmembrane region" description="Helical" evidence="7">
    <location>
        <begin position="107"/>
        <end position="129"/>
    </location>
</feature>
<sequence length="538" mass="55795">MNPFMATRRGLTTARSGVRSPVAVALSVVGLLLIWVILARIFADLRVVPQPWAVLQAMWEDRNIYSGNISTTLSEAAIGFFWGNVLAIALAGVFVQVPAVERLLLRIAVASYCVPLVAIAPILVVVLPGNAPKEALAGLSVFFTTLTAAVLGLRSADRSALDLIHSLGGGSFFTLRKLRLLSALPSLFAGLKIAAPAALLGAIIGEYLGSSNGLGVMLVQAQSSFQVARTWAVALVISALAGLGYALVAIIARWLTPWAGRDVSVGVGAASGAAGDGRARSLLVGTAGLVGSILLIVVGWYAVIRVFALDPYFAKTPADVATYLFAGEDAADHRQRLLSALGITLLDAGVGYVVGLIVASLAAAVLVAFRRVEQIVLPLAIVLRSIPLLALTPLLALVFGRGLLGVTIVVAVITFFATLVTVSQGLRAAPVLACEVITSLGGGQLTVTRKVRLLYALPSLFSSARIAIPGAIAGATLAEWLASGKGLGSLLVSDYTASRFAGLWSGSVVIVVVSVALYGLVTALERPVVARYAPQQVK</sequence>
<keyword evidence="2 7" id="KW-0813">Transport</keyword>
<evidence type="ECO:0000256" key="7">
    <source>
        <dbReference type="RuleBase" id="RU363032"/>
    </source>
</evidence>
<evidence type="ECO:0000256" key="6">
    <source>
        <dbReference type="ARBA" id="ARBA00023136"/>
    </source>
</evidence>
<feature type="transmembrane region" description="Helical" evidence="7">
    <location>
        <begin position="349"/>
        <end position="369"/>
    </location>
</feature>
<comment type="similarity">
    <text evidence="7">Belongs to the binding-protein-dependent transport system permease family.</text>
</comment>
<protein>
    <submittedName>
        <fullName evidence="9">ABC-type nitrate/sulfonate/bicarbonate transport system permease component</fullName>
    </submittedName>
</protein>
<evidence type="ECO:0000256" key="2">
    <source>
        <dbReference type="ARBA" id="ARBA00022448"/>
    </source>
</evidence>
<reference evidence="9 10" key="1">
    <citation type="submission" date="2023-07" db="EMBL/GenBank/DDBJ databases">
        <title>Sequencing the genomes of 1000 actinobacteria strains.</title>
        <authorList>
            <person name="Klenk H.-P."/>
        </authorList>
    </citation>
    <scope>NUCLEOTIDE SEQUENCE [LARGE SCALE GENOMIC DNA]</scope>
    <source>
        <strain evidence="9 10">DSM 46740</strain>
    </source>
</reference>
<dbReference type="Gene3D" id="1.10.3720.10">
    <property type="entry name" value="MetI-like"/>
    <property type="match status" value="2"/>
</dbReference>
<organism evidence="9 10">
    <name type="scientific">Streptosporangium lutulentum</name>
    <dbReference type="NCBI Taxonomy" id="1461250"/>
    <lineage>
        <taxon>Bacteria</taxon>
        <taxon>Bacillati</taxon>
        <taxon>Actinomycetota</taxon>
        <taxon>Actinomycetes</taxon>
        <taxon>Streptosporangiales</taxon>
        <taxon>Streptosporangiaceae</taxon>
        <taxon>Streptosporangium</taxon>
    </lineage>
</organism>
<dbReference type="Pfam" id="PF00528">
    <property type="entry name" value="BPD_transp_1"/>
    <property type="match status" value="2"/>
</dbReference>
<evidence type="ECO:0000256" key="5">
    <source>
        <dbReference type="ARBA" id="ARBA00022989"/>
    </source>
</evidence>
<keyword evidence="5 7" id="KW-1133">Transmembrane helix</keyword>
<dbReference type="InterPro" id="IPR000515">
    <property type="entry name" value="MetI-like"/>
</dbReference>